<feature type="compositionally biased region" description="Gly residues" evidence="2">
    <location>
        <begin position="151"/>
        <end position="162"/>
    </location>
</feature>
<dbReference type="PANTHER" id="PTHR31836">
    <property type="match status" value="1"/>
</dbReference>
<dbReference type="CDD" id="cd22191">
    <property type="entry name" value="DPBB_RlpA_EXP_N-like"/>
    <property type="match status" value="1"/>
</dbReference>
<accession>A0A5N6TL89</accession>
<dbReference type="EMBL" id="ML742224">
    <property type="protein sequence ID" value="KAE8147117.1"/>
    <property type="molecule type" value="Genomic_DNA"/>
</dbReference>
<protein>
    <recommendedName>
        <fullName evidence="6">RlpA-like double-psi beta-barrel-protein domain-containing protein-containing protein</fullName>
    </recommendedName>
</protein>
<name>A0A5N6TL89_ASPAV</name>
<proteinExistence type="predicted"/>
<sequence>MAPLSKTIALAGALLAAVTSAVPVQKRDVTTTTSTTIVWSTVTTTIYLTEPTSGAQKPAAPAPAATGSPALVPEQPEAEESDEPSQPAWSPEPETSSYVLPTVAPTLAPQPTTSVAPAPQPTQKPQPSASAPAAVPPQPSTTSIAPQPTGSSGGGGGNGGSSTGPCSKNTPCRGQLTFYDTATDASLPSSCGNTNDGTAEDVIALSKHIMKDSDCGRMVTINYNGIKKSGKVVDKCDGCDSTSIDLSRHLFNSLADEGLGRLFGVEWWFE</sequence>
<feature type="region of interest" description="Disordered" evidence="2">
    <location>
        <begin position="53"/>
        <end position="168"/>
    </location>
</feature>
<evidence type="ECO:0008006" key="6">
    <source>
        <dbReference type="Google" id="ProtNLM"/>
    </source>
</evidence>
<dbReference type="AlphaFoldDB" id="A0A5N6TL89"/>
<feature type="chain" id="PRO_5024833671" description="RlpA-like double-psi beta-barrel-protein domain-containing protein-containing protein" evidence="3">
    <location>
        <begin position="22"/>
        <end position="270"/>
    </location>
</feature>
<evidence type="ECO:0000313" key="5">
    <source>
        <dbReference type="Proteomes" id="UP000325780"/>
    </source>
</evidence>
<dbReference type="PANTHER" id="PTHR31836:SF28">
    <property type="entry name" value="SRCR DOMAIN-CONTAINING PROTEIN-RELATED"/>
    <property type="match status" value="1"/>
</dbReference>
<evidence type="ECO:0000256" key="1">
    <source>
        <dbReference type="ARBA" id="ARBA00022729"/>
    </source>
</evidence>
<reference evidence="4 5" key="1">
    <citation type="submission" date="2019-04" db="EMBL/GenBank/DDBJ databases">
        <title>Friends and foes A comparative genomics study of 23 Aspergillus species from section Flavi.</title>
        <authorList>
            <consortium name="DOE Joint Genome Institute"/>
            <person name="Kjaerbolling I."/>
            <person name="Vesth T."/>
            <person name="Frisvad J.C."/>
            <person name="Nybo J.L."/>
            <person name="Theobald S."/>
            <person name="Kildgaard S."/>
            <person name="Isbrandt T."/>
            <person name="Kuo A."/>
            <person name="Sato A."/>
            <person name="Lyhne E.K."/>
            <person name="Kogle M.E."/>
            <person name="Wiebenga A."/>
            <person name="Kun R.S."/>
            <person name="Lubbers R.J."/>
            <person name="Makela M.R."/>
            <person name="Barry K."/>
            <person name="Chovatia M."/>
            <person name="Clum A."/>
            <person name="Daum C."/>
            <person name="Haridas S."/>
            <person name="He G."/>
            <person name="LaButti K."/>
            <person name="Lipzen A."/>
            <person name="Mondo S."/>
            <person name="Riley R."/>
            <person name="Salamov A."/>
            <person name="Simmons B.A."/>
            <person name="Magnuson J.K."/>
            <person name="Henrissat B."/>
            <person name="Mortensen U.H."/>
            <person name="Larsen T.O."/>
            <person name="Devries R.P."/>
            <person name="Grigoriev I.V."/>
            <person name="Machida M."/>
            <person name="Baker S.E."/>
            <person name="Andersen M.R."/>
        </authorList>
    </citation>
    <scope>NUCLEOTIDE SEQUENCE [LARGE SCALE GENOMIC DNA]</scope>
    <source>
        <strain evidence="4 5">IBT 18842</strain>
    </source>
</reference>
<dbReference type="SUPFAM" id="SSF50685">
    <property type="entry name" value="Barwin-like endoglucanases"/>
    <property type="match status" value="1"/>
</dbReference>
<dbReference type="InterPro" id="IPR051477">
    <property type="entry name" value="Expansin_CellWall"/>
</dbReference>
<evidence type="ECO:0000313" key="4">
    <source>
        <dbReference type="EMBL" id="KAE8147117.1"/>
    </source>
</evidence>
<dbReference type="OrthoDB" id="623670at2759"/>
<organism evidence="4 5">
    <name type="scientific">Aspergillus avenaceus</name>
    <dbReference type="NCBI Taxonomy" id="36643"/>
    <lineage>
        <taxon>Eukaryota</taxon>
        <taxon>Fungi</taxon>
        <taxon>Dikarya</taxon>
        <taxon>Ascomycota</taxon>
        <taxon>Pezizomycotina</taxon>
        <taxon>Eurotiomycetes</taxon>
        <taxon>Eurotiomycetidae</taxon>
        <taxon>Eurotiales</taxon>
        <taxon>Aspergillaceae</taxon>
        <taxon>Aspergillus</taxon>
        <taxon>Aspergillus subgen. Circumdati</taxon>
    </lineage>
</organism>
<feature type="signal peptide" evidence="3">
    <location>
        <begin position="1"/>
        <end position="21"/>
    </location>
</feature>
<dbReference type="InterPro" id="IPR036908">
    <property type="entry name" value="RlpA-like_sf"/>
</dbReference>
<keyword evidence="5" id="KW-1185">Reference proteome</keyword>
<dbReference type="Proteomes" id="UP000325780">
    <property type="component" value="Unassembled WGS sequence"/>
</dbReference>
<gene>
    <name evidence="4" type="ORF">BDV25DRAFT_161021</name>
</gene>
<evidence type="ECO:0000256" key="3">
    <source>
        <dbReference type="SAM" id="SignalP"/>
    </source>
</evidence>
<dbReference type="Gene3D" id="2.40.40.10">
    <property type="entry name" value="RlpA-like domain"/>
    <property type="match status" value="1"/>
</dbReference>
<evidence type="ECO:0000256" key="2">
    <source>
        <dbReference type="SAM" id="MobiDB-lite"/>
    </source>
</evidence>
<keyword evidence="1 3" id="KW-0732">Signal</keyword>